<dbReference type="EMBL" id="BAABAH010000013">
    <property type="protein sequence ID" value="GAA3828837.1"/>
    <property type="molecule type" value="Genomic_DNA"/>
</dbReference>
<keyword evidence="1" id="KW-0812">Transmembrane</keyword>
<sequence length="526" mass="57086">MFGHVLTRPWDRIGRVRTSRGWWAISGVVAGALGLAVSYVVAGLLHVRESPVVAVSEGVVKLTPGVVVEWAIDHFQHNDKLVFTIGMFVLLTVVFGLIGWQARRRWWLAVSAYVVLAAIGGYAVYVKPGGTGAEQVPVVVGLLGWVVAMAVLAEWLRRWELIEASDEPSDEPTHSRRWFFTALGVTAGVAAAGWGLGRITTSGRRRVEETRRLLRLDKVTDAPVPKGVEIGVDGVAPWQTPSSTFYLIDTAFTKPTIEPKDWTLRIHGMVDREITLTYDDLVSREITQDWITLNCVSNPVGGDLVGNAWWSGVRLAAILAEAGPQEGADAVLQTSDDGWTCGTPLAALTDDRNAMLAVAMNGEPLPVEHGFPVRTIVPGLYGYVSACKWVVDMEVTRYSDFTAYWTSKGWSEQGPVKMASRIDVPGDGGRVDAGAVVFAGAAWEQHTGIERVEISVDGGAWAEADLARVPNDDTWVQWRVEMDVEAGDHQVKVRAVDKSGQIQTGVQADVVPNGATGWHTIGFTAS</sequence>
<feature type="transmembrane region" description="Helical" evidence="1">
    <location>
        <begin position="107"/>
        <end position="126"/>
    </location>
</feature>
<feature type="transmembrane region" description="Helical" evidence="1">
    <location>
        <begin position="138"/>
        <end position="157"/>
    </location>
</feature>
<evidence type="ECO:0000259" key="2">
    <source>
        <dbReference type="Pfam" id="PF00174"/>
    </source>
</evidence>
<dbReference type="PANTHER" id="PTHR19372">
    <property type="entry name" value="SULFITE REDUCTASE"/>
    <property type="match status" value="1"/>
</dbReference>
<keyword evidence="1" id="KW-0472">Membrane</keyword>
<dbReference type="Pfam" id="PF00174">
    <property type="entry name" value="Oxidored_molyb"/>
    <property type="match status" value="1"/>
</dbReference>
<dbReference type="SUPFAM" id="SSF81296">
    <property type="entry name" value="E set domains"/>
    <property type="match status" value="1"/>
</dbReference>
<feature type="transmembrane region" description="Helical" evidence="1">
    <location>
        <begin position="81"/>
        <end position="100"/>
    </location>
</feature>
<dbReference type="InterPro" id="IPR000572">
    <property type="entry name" value="OxRdtase_Mopterin-bd_dom"/>
</dbReference>
<accession>A0ABP7IWK4</accession>
<keyword evidence="1" id="KW-1133">Transmembrane helix</keyword>
<evidence type="ECO:0000313" key="4">
    <source>
        <dbReference type="Proteomes" id="UP001501821"/>
    </source>
</evidence>
<dbReference type="InterPro" id="IPR014756">
    <property type="entry name" value="Ig_E-set"/>
</dbReference>
<organism evidence="3 4">
    <name type="scientific">Nocardioides panacisoli</name>
    <dbReference type="NCBI Taxonomy" id="627624"/>
    <lineage>
        <taxon>Bacteria</taxon>
        <taxon>Bacillati</taxon>
        <taxon>Actinomycetota</taxon>
        <taxon>Actinomycetes</taxon>
        <taxon>Propionibacteriales</taxon>
        <taxon>Nocardioidaceae</taxon>
        <taxon>Nocardioides</taxon>
    </lineage>
</organism>
<evidence type="ECO:0000313" key="3">
    <source>
        <dbReference type="EMBL" id="GAA3828837.1"/>
    </source>
</evidence>
<feature type="transmembrane region" description="Helical" evidence="1">
    <location>
        <begin position="178"/>
        <end position="197"/>
    </location>
</feature>
<dbReference type="SUPFAM" id="SSF56524">
    <property type="entry name" value="Oxidoreductase molybdopterin-binding domain"/>
    <property type="match status" value="1"/>
</dbReference>
<feature type="domain" description="Oxidoreductase molybdopterin-binding" evidence="2">
    <location>
        <begin position="254"/>
        <end position="403"/>
    </location>
</feature>
<evidence type="ECO:0000256" key="1">
    <source>
        <dbReference type="SAM" id="Phobius"/>
    </source>
</evidence>
<proteinExistence type="predicted"/>
<dbReference type="Proteomes" id="UP001501821">
    <property type="component" value="Unassembled WGS sequence"/>
</dbReference>
<comment type="caution">
    <text evidence="3">The sequence shown here is derived from an EMBL/GenBank/DDBJ whole genome shotgun (WGS) entry which is preliminary data.</text>
</comment>
<reference evidence="4" key="1">
    <citation type="journal article" date="2019" name="Int. J. Syst. Evol. Microbiol.">
        <title>The Global Catalogue of Microorganisms (GCM) 10K type strain sequencing project: providing services to taxonomists for standard genome sequencing and annotation.</title>
        <authorList>
            <consortium name="The Broad Institute Genomics Platform"/>
            <consortium name="The Broad Institute Genome Sequencing Center for Infectious Disease"/>
            <person name="Wu L."/>
            <person name="Ma J."/>
        </authorList>
    </citation>
    <scope>NUCLEOTIDE SEQUENCE [LARGE SCALE GENOMIC DNA]</scope>
    <source>
        <strain evidence="4">JCM 16953</strain>
    </source>
</reference>
<dbReference type="Gene3D" id="2.60.40.650">
    <property type="match status" value="1"/>
</dbReference>
<feature type="transmembrane region" description="Helical" evidence="1">
    <location>
        <begin position="21"/>
        <end position="42"/>
    </location>
</feature>
<dbReference type="InterPro" id="IPR036374">
    <property type="entry name" value="OxRdtase_Mopterin-bd_sf"/>
</dbReference>
<gene>
    <name evidence="3" type="ORF">GCM10022242_32760</name>
</gene>
<dbReference type="Gene3D" id="3.90.420.10">
    <property type="entry name" value="Oxidoreductase, molybdopterin-binding domain"/>
    <property type="match status" value="1"/>
</dbReference>
<name>A0ABP7IWK4_9ACTN</name>
<dbReference type="PANTHER" id="PTHR19372:SF7">
    <property type="entry name" value="SULFITE OXIDASE, MITOCHONDRIAL"/>
    <property type="match status" value="1"/>
</dbReference>
<protein>
    <submittedName>
        <fullName evidence="3">Molybdopterin-dependent oxidoreductase</fullName>
    </submittedName>
</protein>
<keyword evidence="4" id="KW-1185">Reference proteome</keyword>